<dbReference type="PANTHER" id="PTHR34047">
    <property type="entry name" value="NUCLEAR INTRON MATURASE 1, MITOCHONDRIAL-RELATED"/>
    <property type="match status" value="1"/>
</dbReference>
<name>A0A4Y3PHC6_BREPA</name>
<dbReference type="Proteomes" id="UP000316882">
    <property type="component" value="Unassembled WGS sequence"/>
</dbReference>
<dbReference type="PRINTS" id="PR00866">
    <property type="entry name" value="RNADNAPOLMS"/>
</dbReference>
<dbReference type="InterPro" id="IPR051083">
    <property type="entry name" value="GrpII_Intron_Splice-Mob/Def"/>
</dbReference>
<keyword evidence="7" id="KW-0695">RNA-directed DNA polymerase</keyword>
<keyword evidence="13" id="KW-1185">Reference proteome</keyword>
<dbReference type="EC" id="2.7.7.49" evidence="1"/>
<keyword evidence="6" id="KW-0460">Magnesium</keyword>
<evidence type="ECO:0000256" key="10">
    <source>
        <dbReference type="ARBA" id="ARBA00048173"/>
    </source>
</evidence>
<feature type="domain" description="Reverse transcriptase" evidence="11">
    <location>
        <begin position="40"/>
        <end position="264"/>
    </location>
</feature>
<dbReference type="InterPro" id="IPR000477">
    <property type="entry name" value="RT_dom"/>
</dbReference>
<dbReference type="InterPro" id="IPR000123">
    <property type="entry name" value="Reverse_transcriptase_msDNA"/>
</dbReference>
<keyword evidence="3" id="KW-0548">Nucleotidyltransferase</keyword>
<keyword evidence="4" id="KW-0479">Metal-binding</keyword>
<dbReference type="SUPFAM" id="SSF50494">
    <property type="entry name" value="Trypsin-like serine proteases"/>
    <property type="match status" value="1"/>
</dbReference>
<keyword evidence="8" id="KW-0051">Antiviral defense</keyword>
<dbReference type="GO" id="GO:0003964">
    <property type="term" value="F:RNA-directed DNA polymerase activity"/>
    <property type="evidence" value="ECO:0007669"/>
    <property type="project" value="UniProtKB-KW"/>
</dbReference>
<evidence type="ECO:0000256" key="1">
    <source>
        <dbReference type="ARBA" id="ARBA00012493"/>
    </source>
</evidence>
<evidence type="ECO:0000256" key="4">
    <source>
        <dbReference type="ARBA" id="ARBA00022723"/>
    </source>
</evidence>
<reference evidence="12 13" key="1">
    <citation type="submission" date="2019-06" db="EMBL/GenBank/DDBJ databases">
        <title>Whole genome shotgun sequence of Brevibacillus parabrevis NBRC 12334.</title>
        <authorList>
            <person name="Hosoyama A."/>
            <person name="Uohara A."/>
            <person name="Ohji S."/>
            <person name="Ichikawa N."/>
        </authorList>
    </citation>
    <scope>NUCLEOTIDE SEQUENCE [LARGE SCALE GENOMIC DNA]</scope>
    <source>
        <strain evidence="12 13">NBRC 12334</strain>
    </source>
</reference>
<dbReference type="CDD" id="cd03487">
    <property type="entry name" value="RT_Bac_retron_II"/>
    <property type="match status" value="1"/>
</dbReference>
<dbReference type="AlphaFoldDB" id="A0A4Y3PHC6"/>
<gene>
    <name evidence="12" type="ORF">BPA01_17750</name>
</gene>
<dbReference type="GO" id="GO:0003723">
    <property type="term" value="F:RNA binding"/>
    <property type="evidence" value="ECO:0007669"/>
    <property type="project" value="InterPro"/>
</dbReference>
<evidence type="ECO:0000256" key="5">
    <source>
        <dbReference type="ARBA" id="ARBA00022825"/>
    </source>
</evidence>
<keyword evidence="5" id="KW-0378">Hydrolase</keyword>
<comment type="catalytic activity">
    <reaction evidence="10">
        <text>DNA(n) + a 2'-deoxyribonucleoside 5'-triphosphate = DNA(n+1) + diphosphate</text>
        <dbReference type="Rhea" id="RHEA:22508"/>
        <dbReference type="Rhea" id="RHEA-COMP:17339"/>
        <dbReference type="Rhea" id="RHEA-COMP:17340"/>
        <dbReference type="ChEBI" id="CHEBI:33019"/>
        <dbReference type="ChEBI" id="CHEBI:61560"/>
        <dbReference type="ChEBI" id="CHEBI:173112"/>
        <dbReference type="EC" id="2.7.7.49"/>
    </reaction>
</comment>
<evidence type="ECO:0000256" key="8">
    <source>
        <dbReference type="ARBA" id="ARBA00023118"/>
    </source>
</evidence>
<protein>
    <recommendedName>
        <fullName evidence="1">RNA-directed DNA polymerase</fullName>
        <ecNumber evidence="1">2.7.7.49</ecNumber>
    </recommendedName>
</protein>
<dbReference type="GO" id="GO:0051607">
    <property type="term" value="P:defense response to virus"/>
    <property type="evidence" value="ECO:0007669"/>
    <property type="project" value="UniProtKB-KW"/>
</dbReference>
<evidence type="ECO:0000256" key="9">
    <source>
        <dbReference type="ARBA" id="ARBA00034120"/>
    </source>
</evidence>
<dbReference type="Pfam" id="PF00078">
    <property type="entry name" value="RVT_1"/>
    <property type="match status" value="1"/>
</dbReference>
<evidence type="ECO:0000313" key="12">
    <source>
        <dbReference type="EMBL" id="GEB32195.1"/>
    </source>
</evidence>
<evidence type="ECO:0000256" key="3">
    <source>
        <dbReference type="ARBA" id="ARBA00022695"/>
    </source>
</evidence>
<comment type="caution">
    <text evidence="12">The sequence shown here is derived from an EMBL/GenBank/DDBJ whole genome shotgun (WGS) entry which is preliminary data.</text>
</comment>
<organism evidence="12 13">
    <name type="scientific">Brevibacillus parabrevis</name>
    <dbReference type="NCBI Taxonomy" id="54914"/>
    <lineage>
        <taxon>Bacteria</taxon>
        <taxon>Bacillati</taxon>
        <taxon>Bacillota</taxon>
        <taxon>Bacilli</taxon>
        <taxon>Bacillales</taxon>
        <taxon>Paenibacillaceae</taxon>
        <taxon>Brevibacillus</taxon>
    </lineage>
</organism>
<keyword evidence="5" id="KW-0645">Protease</keyword>
<dbReference type="PANTHER" id="PTHR34047:SF7">
    <property type="entry name" value="RNA-DIRECTED DNA POLYMERASE"/>
    <property type="match status" value="1"/>
</dbReference>
<dbReference type="GO" id="GO:0046872">
    <property type="term" value="F:metal ion binding"/>
    <property type="evidence" value="ECO:0007669"/>
    <property type="project" value="UniProtKB-KW"/>
</dbReference>
<evidence type="ECO:0000259" key="11">
    <source>
        <dbReference type="PROSITE" id="PS50878"/>
    </source>
</evidence>
<evidence type="ECO:0000256" key="6">
    <source>
        <dbReference type="ARBA" id="ARBA00022842"/>
    </source>
</evidence>
<evidence type="ECO:0000256" key="2">
    <source>
        <dbReference type="ARBA" id="ARBA00022679"/>
    </source>
</evidence>
<dbReference type="GO" id="GO:0008236">
    <property type="term" value="F:serine-type peptidase activity"/>
    <property type="evidence" value="ECO:0007669"/>
    <property type="project" value="UniProtKB-KW"/>
</dbReference>
<comment type="similarity">
    <text evidence="9">Belongs to the bacterial reverse transcriptase family.</text>
</comment>
<dbReference type="RefSeq" id="WP_122966171.1">
    <property type="nucleotide sequence ID" value="NZ_BJMH01000006.1"/>
</dbReference>
<sequence>MSYFRAKPTLQASDAKLVSSLKSLQNFDDVASLLEVTPKHLRYILFEKKVSGYYKCFDIPKKSGGSRKIWAPQGSLKILQEKLNKIFSLTYKPNITSHGFVKDRGIVSNATVHLRKRHVLNFDIEDFFHRINFGRVRGVLKSFFGMSWDAATVIANICCYNNVLPQGAPTSPIISNMICFNMDMEMRKLAKKHNCHYTRYADDLTFSTTRQTFPSAIAHLDEERVVYLGSKIQKILDNNDFAVKKSKTRLNNRDQNLSVTGITVNKITNVERNYIKKVRAILKCLESHPLSEAQKIFESKYYSKPGKKNAEIMNVVKGMISHIGYVKGKQDPIYEKLARRYNRLAGIETLKVGEAFLKDWSQNVFVIEVGYDNSGVFDPQQQGTGFFLKDVGFVTNHHVVKEYIDDPDIYEIRVHRSRYNKKCFQAKVKMYCKERDIAILEIDGFNITGFDYDLINYDGQSIKVIGYPRYGHEDSLFVDQGTIVQYRSEFMRTIYNKKTQELGLYQERIICSARIIYGNSGGPVINTRGQVIGIATKGFSNVSKKEEDDDSSAASYLVKIGDVFDMIGEKEESVPSPVSAI</sequence>
<dbReference type="InterPro" id="IPR043502">
    <property type="entry name" value="DNA/RNA_pol_sf"/>
</dbReference>
<dbReference type="InterPro" id="IPR009003">
    <property type="entry name" value="Peptidase_S1_PA"/>
</dbReference>
<dbReference type="Pfam" id="PF13365">
    <property type="entry name" value="Trypsin_2"/>
    <property type="match status" value="1"/>
</dbReference>
<dbReference type="SUPFAM" id="SSF56672">
    <property type="entry name" value="DNA/RNA polymerases"/>
    <property type="match status" value="1"/>
</dbReference>
<dbReference type="PROSITE" id="PS50878">
    <property type="entry name" value="RT_POL"/>
    <property type="match status" value="1"/>
</dbReference>
<proteinExistence type="inferred from homology"/>
<evidence type="ECO:0000313" key="13">
    <source>
        <dbReference type="Proteomes" id="UP000316882"/>
    </source>
</evidence>
<dbReference type="Gene3D" id="2.40.10.10">
    <property type="entry name" value="Trypsin-like serine proteases"/>
    <property type="match status" value="2"/>
</dbReference>
<accession>A0A4Y3PHC6</accession>
<evidence type="ECO:0000256" key="7">
    <source>
        <dbReference type="ARBA" id="ARBA00022918"/>
    </source>
</evidence>
<keyword evidence="5" id="KW-0720">Serine protease</keyword>
<keyword evidence="2" id="KW-0808">Transferase</keyword>
<dbReference type="EMBL" id="BJMH01000006">
    <property type="protein sequence ID" value="GEB32195.1"/>
    <property type="molecule type" value="Genomic_DNA"/>
</dbReference>
<dbReference type="InterPro" id="IPR043504">
    <property type="entry name" value="Peptidase_S1_PA_chymotrypsin"/>
</dbReference>